<reference evidence="3" key="1">
    <citation type="submission" date="2022-12" db="EMBL/GenBank/DDBJ databases">
        <authorList>
            <person name="Alioto T."/>
            <person name="Alioto T."/>
            <person name="Gomez Garrido J."/>
        </authorList>
    </citation>
    <scope>NUCLEOTIDE SEQUENCE</scope>
</reference>
<dbReference type="SUPFAM" id="SSF52058">
    <property type="entry name" value="L domain-like"/>
    <property type="match status" value="1"/>
</dbReference>
<evidence type="ECO:0000256" key="2">
    <source>
        <dbReference type="ARBA" id="ARBA00022737"/>
    </source>
</evidence>
<keyword evidence="4" id="KW-1185">Reference proteome</keyword>
<keyword evidence="1" id="KW-0433">Leucine-rich repeat</keyword>
<dbReference type="Pfam" id="PF13855">
    <property type="entry name" value="LRR_8"/>
    <property type="match status" value="1"/>
</dbReference>
<accession>A0AA35KZV8</accession>
<dbReference type="AlphaFoldDB" id="A0AA35KZV8"/>
<dbReference type="PANTHER" id="PTHR46652:SF8">
    <property type="entry name" value="LEUCINE RICH REPEAT CONTAINING 23"/>
    <property type="match status" value="1"/>
</dbReference>
<dbReference type="SMART" id="SM00369">
    <property type="entry name" value="LRR_TYP"/>
    <property type="match status" value="3"/>
</dbReference>
<dbReference type="InterPro" id="IPR050836">
    <property type="entry name" value="SDS22/Internalin_LRR"/>
</dbReference>
<name>A0AA35KZV8_9SAUR</name>
<dbReference type="Proteomes" id="UP001178461">
    <property type="component" value="Chromosome 10"/>
</dbReference>
<dbReference type="InterPro" id="IPR032675">
    <property type="entry name" value="LRR_dom_sf"/>
</dbReference>
<sequence length="421" mass="47736">MNRQYVEDRIVEVDPLPFTWNVETPGPHYALCLKMSRLKQLAFNFEFGSVDPRQSFPKTEFPERIVKLDISLNELQEIPPEALFPFENLAELDVSLNALSTTRGMGLLPNLVALNLSYNAIGEVKDLENCPRLSVLHVSHNRLRSLTDFPLLSNLTRLNLSSNQLESLEGVQNLPRLHELHVQKNRIASLLPLASSLSLNVLCASGNDIGGLPEALHVLRGLRRLKHLTLKDNPVARDNRYTTAIKESTSVEILDGMFLHDPPSLSALPLHMWPLLREPASSSTDIAQAKADLKEAARRAFGARLQRRRDDVGSAVHHFHSRILELQEELTGYEERLRLELDGCERFIQALPSEDFRKLDNPQEIAEAMDKYLFTKFWEKWQRGQRKPVCLPYKELSKPEDVVNAAAHLLSNLPFCVSPTI</sequence>
<protein>
    <submittedName>
        <fullName evidence="3">Leucine-rich repeat-containing protein 40-like</fullName>
    </submittedName>
</protein>
<organism evidence="3 4">
    <name type="scientific">Podarcis lilfordi</name>
    <name type="common">Lilford's wall lizard</name>
    <dbReference type="NCBI Taxonomy" id="74358"/>
    <lineage>
        <taxon>Eukaryota</taxon>
        <taxon>Metazoa</taxon>
        <taxon>Chordata</taxon>
        <taxon>Craniata</taxon>
        <taxon>Vertebrata</taxon>
        <taxon>Euteleostomi</taxon>
        <taxon>Lepidosauria</taxon>
        <taxon>Squamata</taxon>
        <taxon>Bifurcata</taxon>
        <taxon>Unidentata</taxon>
        <taxon>Episquamata</taxon>
        <taxon>Laterata</taxon>
        <taxon>Lacertibaenia</taxon>
        <taxon>Lacertidae</taxon>
        <taxon>Podarcis</taxon>
    </lineage>
</organism>
<proteinExistence type="predicted"/>
<keyword evidence="2" id="KW-0677">Repeat</keyword>
<dbReference type="PANTHER" id="PTHR46652">
    <property type="entry name" value="LEUCINE-RICH REPEAT AND IQ DOMAIN-CONTAINING PROTEIN 1-RELATED"/>
    <property type="match status" value="1"/>
</dbReference>
<dbReference type="InterPro" id="IPR001611">
    <property type="entry name" value="Leu-rich_rpt"/>
</dbReference>
<evidence type="ECO:0000313" key="3">
    <source>
        <dbReference type="EMBL" id="CAI5786554.1"/>
    </source>
</evidence>
<dbReference type="Gene3D" id="3.80.10.10">
    <property type="entry name" value="Ribonuclease Inhibitor"/>
    <property type="match status" value="2"/>
</dbReference>
<dbReference type="InterPro" id="IPR003591">
    <property type="entry name" value="Leu-rich_rpt_typical-subtyp"/>
</dbReference>
<dbReference type="EMBL" id="OX395135">
    <property type="protein sequence ID" value="CAI5786554.1"/>
    <property type="molecule type" value="Genomic_DNA"/>
</dbReference>
<evidence type="ECO:0000313" key="4">
    <source>
        <dbReference type="Proteomes" id="UP001178461"/>
    </source>
</evidence>
<dbReference type="Pfam" id="PF12799">
    <property type="entry name" value="LRR_4"/>
    <property type="match status" value="1"/>
</dbReference>
<dbReference type="SMART" id="SM00364">
    <property type="entry name" value="LRR_BAC"/>
    <property type="match status" value="6"/>
</dbReference>
<gene>
    <name evidence="3" type="ORF">PODLI_1B008158</name>
</gene>
<evidence type="ECO:0000256" key="1">
    <source>
        <dbReference type="ARBA" id="ARBA00022614"/>
    </source>
</evidence>
<dbReference type="InterPro" id="IPR025875">
    <property type="entry name" value="Leu-rich_rpt_4"/>
</dbReference>
<dbReference type="PROSITE" id="PS51450">
    <property type="entry name" value="LRR"/>
    <property type="match status" value="3"/>
</dbReference>